<feature type="coiled-coil region" evidence="1">
    <location>
        <begin position="270"/>
        <end position="575"/>
    </location>
</feature>
<name>A0A4W3IFW1_CALMI</name>
<reference evidence="2" key="5">
    <citation type="submission" date="2025-09" db="UniProtKB">
        <authorList>
            <consortium name="Ensembl"/>
        </authorList>
    </citation>
    <scope>IDENTIFICATION</scope>
</reference>
<dbReference type="GO" id="GO:0010389">
    <property type="term" value="P:regulation of G2/M transition of mitotic cell cycle"/>
    <property type="evidence" value="ECO:0007669"/>
    <property type="project" value="TreeGrafter"/>
</dbReference>
<dbReference type="GO" id="GO:0000278">
    <property type="term" value="P:mitotic cell cycle"/>
    <property type="evidence" value="ECO:0007669"/>
    <property type="project" value="TreeGrafter"/>
</dbReference>
<dbReference type="GO" id="GO:0005634">
    <property type="term" value="C:nucleus"/>
    <property type="evidence" value="ECO:0007669"/>
    <property type="project" value="TreeGrafter"/>
</dbReference>
<feature type="coiled-coil region" evidence="1">
    <location>
        <begin position="34"/>
        <end position="68"/>
    </location>
</feature>
<reference evidence="3" key="2">
    <citation type="journal article" date="2007" name="PLoS Biol.">
        <title>Survey sequencing and comparative analysis of the elephant shark (Callorhinchus milii) genome.</title>
        <authorList>
            <person name="Venkatesh B."/>
            <person name="Kirkness E.F."/>
            <person name="Loh Y.H."/>
            <person name="Halpern A.L."/>
            <person name="Lee A.P."/>
            <person name="Johnson J."/>
            <person name="Dandona N."/>
            <person name="Viswanathan L.D."/>
            <person name="Tay A."/>
            <person name="Venter J.C."/>
            <person name="Strausberg R.L."/>
            <person name="Brenner S."/>
        </authorList>
    </citation>
    <scope>NUCLEOTIDE SEQUENCE [LARGE SCALE GENOMIC DNA]</scope>
</reference>
<dbReference type="Ensembl" id="ENSCMIT00000028198.1">
    <property type="protein sequence ID" value="ENSCMIP00000027757.1"/>
    <property type="gene ID" value="ENSCMIG00000012075.1"/>
</dbReference>
<dbReference type="GO" id="GO:0000775">
    <property type="term" value="C:chromosome, centromeric region"/>
    <property type="evidence" value="ECO:0007669"/>
    <property type="project" value="InterPro"/>
</dbReference>
<dbReference type="GeneTree" id="ENSGT00730000111187"/>
<dbReference type="PANTHER" id="PTHR18874:SF10">
    <property type="entry name" value="CENTROMERE PROTEIN F"/>
    <property type="match status" value="1"/>
</dbReference>
<reference evidence="2" key="4">
    <citation type="submission" date="2025-08" db="UniProtKB">
        <authorList>
            <consortium name="Ensembl"/>
        </authorList>
    </citation>
    <scope>IDENTIFICATION</scope>
</reference>
<feature type="coiled-coil region" evidence="1">
    <location>
        <begin position="97"/>
        <end position="241"/>
    </location>
</feature>
<dbReference type="GO" id="GO:0000922">
    <property type="term" value="C:spindle pole"/>
    <property type="evidence" value="ECO:0007669"/>
    <property type="project" value="TreeGrafter"/>
</dbReference>
<keyword evidence="3" id="KW-1185">Reference proteome</keyword>
<accession>A0A4W3IFW1</accession>
<reference evidence="3" key="3">
    <citation type="journal article" date="2014" name="Nature">
        <title>Elephant shark genome provides unique insights into gnathostome evolution.</title>
        <authorList>
            <consortium name="International Elephant Shark Genome Sequencing Consortium"/>
            <person name="Venkatesh B."/>
            <person name="Lee A.P."/>
            <person name="Ravi V."/>
            <person name="Maurya A.K."/>
            <person name="Lian M.M."/>
            <person name="Swann J.B."/>
            <person name="Ohta Y."/>
            <person name="Flajnik M.F."/>
            <person name="Sutoh Y."/>
            <person name="Kasahara M."/>
            <person name="Hoon S."/>
            <person name="Gangu V."/>
            <person name="Roy S.W."/>
            <person name="Irimia M."/>
            <person name="Korzh V."/>
            <person name="Kondrychyn I."/>
            <person name="Lim Z.W."/>
            <person name="Tay B.H."/>
            <person name="Tohari S."/>
            <person name="Kong K.W."/>
            <person name="Ho S."/>
            <person name="Lorente-Galdos B."/>
            <person name="Quilez J."/>
            <person name="Marques-Bonet T."/>
            <person name="Raney B.J."/>
            <person name="Ingham P.W."/>
            <person name="Tay A."/>
            <person name="Hillier L.W."/>
            <person name="Minx P."/>
            <person name="Boehm T."/>
            <person name="Wilson R.K."/>
            <person name="Brenner S."/>
            <person name="Warren W.C."/>
        </authorList>
    </citation>
    <scope>NUCLEOTIDE SEQUENCE [LARGE SCALE GENOMIC DNA]</scope>
</reference>
<feature type="coiled-coil region" evidence="1">
    <location>
        <begin position="699"/>
        <end position="772"/>
    </location>
</feature>
<dbReference type="GO" id="GO:0051310">
    <property type="term" value="P:metaphase chromosome alignment"/>
    <property type="evidence" value="ECO:0007669"/>
    <property type="project" value="TreeGrafter"/>
</dbReference>
<evidence type="ECO:0000313" key="3">
    <source>
        <dbReference type="Proteomes" id="UP000314986"/>
    </source>
</evidence>
<evidence type="ECO:0000256" key="1">
    <source>
        <dbReference type="SAM" id="Coils"/>
    </source>
</evidence>
<sequence>MMTTIIDGFGQISLIFQIGVSYQRICYRDMPLCLLELKAKVSELELRIQAQEKEVKNDLNRQQEIQLQFEKTKADLSEKVHNLNKCRDELNRVITQHEQVTDKCAILEQKLKQVSDELSCQRQNADSTRRNMEQKLRDKEKEYQKEFACQQQSLQSLDLQFNQMKNKLNQELQQAKNSNDATQSEIDKVSVHRRKLEEELDEIKLKLCCTEQLLQANQIKENDLKKKLEDIMKERNGLRSQFDQSSIRVLQLDDELKKSKHDLNICRSYGEEMKDKTNAQEAELKALREKLDEQSRSISINIDNLNQTVSALKLERDSVLKTLKESEKSKEQLNVQIGAKETKMEELQKALHLKEEEFQELKEEYDSLGEWKTENVCFVDNFKQEKQGLVNKIEELEQNLYVSQRKSKELEQTIEVDQNIRKEQSVKQKLLEDERENLQRQTDDLNNLLNSKAVELETQKQALEELTKRTVQEEQKHSKDVENLRLNISQLTSLIVELEKNLQHQTKEVETLEESREALIAEYEDANNLAKSKDSLIELKETEILNLRDSFSQTIHNLEQRLTNVEAEKASLIDEHESNSLEKADEVESLKLLLEKYQHNTSFLKDQIVSLESSLKLQKHLGSQLQNQCEALLKLKGELDEKVKEAEIKQAEMNQEIKQLDLACSAQQQHAEALEATFNDKDKSIQKFAEELEIKISDSKCLQETIEELEIKLEEAHLQSEKFNEEKVELIHLKVKELEKVLEESQKLKDTINILTRKNMELNEKNSSFEDAMKVNEAKLLELTTKHEETKVTENLLKELKKRCVALDQQKSEVEEKNKMLENTAELKDNEIKQLLEKMSEVEAKEHGLLEQYTECEGEVRGLRQKCSALEENKDSLEVQVCEQSKELLNKNVEMEELESKYQKDCAEYTANISAYDEKIKGMIEKLENLQSDIKNTEAINLEEKSKVNDMKKELNTSNAAKSKLQEDYNKLFQEKKHLEHLVTEQVNELKGLRAAQTENEIAFTAKMKRLEYDLNIAHSEDVKSSELIAEKNLSLNRLNSVIEEKETELQKRQVQLQLLQMDLEELEGSLESHGLQTEKMQADLNNIQNKCQCSEEQRALLQKDLSAVQAEMEAMCLKFSASVNREESLVDQIAVQEQAIEKLRSDLEKRKEQEFVLVRSLENLQHQCNESQTKYKLKAEEECLKVAEILELKDKLFLCQSELSNSITRNSDLESKLDSVQQESKVQMQTALNNMETTIQQGEEQRELLQKNLSEVHSELEGMHLKFSENKNHKESLMKQVALQSLTIEDLKSELKESKEQEVVLLSSLENTQSQFTESQIKAEEEHQLREKEILELNQLKERNATLVTEIEATQSKLDMIKLEKLELVKLLESSMLQKGEVEAKLNSTRAELDSLKQQYSSEIEEWQLKLSNLTTEMECKLAVEKQQTQLLLKGLESARIQLHSLNLCSQSLCDSDLDADDTPQKVSNAIMQKCCGN</sequence>
<proteinExistence type="predicted"/>
<reference evidence="3" key="1">
    <citation type="journal article" date="2006" name="Science">
        <title>Ancient noncoding elements conserved in the human genome.</title>
        <authorList>
            <person name="Venkatesh B."/>
            <person name="Kirkness E.F."/>
            <person name="Loh Y.H."/>
            <person name="Halpern A.L."/>
            <person name="Lee A.P."/>
            <person name="Johnson J."/>
            <person name="Dandona N."/>
            <person name="Viswanathan L.D."/>
            <person name="Tay A."/>
            <person name="Venter J.C."/>
            <person name="Strausberg R.L."/>
            <person name="Brenner S."/>
        </authorList>
    </citation>
    <scope>NUCLEOTIDE SEQUENCE [LARGE SCALE GENOMIC DNA]</scope>
</reference>
<feature type="coiled-coil region" evidence="1">
    <location>
        <begin position="797"/>
        <end position="880"/>
    </location>
</feature>
<feature type="coiled-coil region" evidence="1">
    <location>
        <begin position="629"/>
        <end position="663"/>
    </location>
</feature>
<keyword evidence="1" id="KW-0175">Coiled coil</keyword>
<evidence type="ECO:0008006" key="4">
    <source>
        <dbReference type="Google" id="ProtNLM"/>
    </source>
</evidence>
<gene>
    <name evidence="2" type="primary">LOC103186168</name>
</gene>
<dbReference type="STRING" id="7868.ENSCMIP00000027757"/>
<dbReference type="InParanoid" id="A0A4W3IFW1"/>
<protein>
    <recommendedName>
        <fullName evidence="4">Centromere protein F</fullName>
    </recommendedName>
</protein>
<feature type="coiled-coil region" evidence="1">
    <location>
        <begin position="913"/>
        <end position="982"/>
    </location>
</feature>
<evidence type="ECO:0000313" key="2">
    <source>
        <dbReference type="Ensembl" id="ENSCMIP00000027757.1"/>
    </source>
</evidence>
<feature type="coiled-coil region" evidence="1">
    <location>
        <begin position="1029"/>
        <end position="1418"/>
    </location>
</feature>
<dbReference type="OMA" id="ISAYDEK"/>
<dbReference type="GO" id="GO:0008017">
    <property type="term" value="F:microtubule binding"/>
    <property type="evidence" value="ECO:0007669"/>
    <property type="project" value="InterPro"/>
</dbReference>
<dbReference type="PANTHER" id="PTHR18874">
    <property type="entry name" value="CMF/LEK/CENP CELL DIVISION-RELATED"/>
    <property type="match status" value="1"/>
</dbReference>
<dbReference type="Proteomes" id="UP000314986">
    <property type="component" value="Unassembled WGS sequence"/>
</dbReference>
<organism evidence="2 3">
    <name type="scientific">Callorhinchus milii</name>
    <name type="common">Ghost shark</name>
    <dbReference type="NCBI Taxonomy" id="7868"/>
    <lineage>
        <taxon>Eukaryota</taxon>
        <taxon>Metazoa</taxon>
        <taxon>Chordata</taxon>
        <taxon>Craniata</taxon>
        <taxon>Vertebrata</taxon>
        <taxon>Chondrichthyes</taxon>
        <taxon>Holocephali</taxon>
        <taxon>Chimaeriformes</taxon>
        <taxon>Callorhinchidae</taxon>
        <taxon>Callorhinchus</taxon>
    </lineage>
</organism>
<dbReference type="InterPro" id="IPR043513">
    <property type="entry name" value="Cenp-F"/>
</dbReference>
<dbReference type="GO" id="GO:0070840">
    <property type="term" value="F:dynein complex binding"/>
    <property type="evidence" value="ECO:0007669"/>
    <property type="project" value="TreeGrafter"/>
</dbReference>